<comment type="caution">
    <text evidence="2">The sequence shown here is derived from an EMBL/GenBank/DDBJ whole genome shotgun (WGS) entry which is preliminary data.</text>
</comment>
<evidence type="ECO:0000313" key="2">
    <source>
        <dbReference type="EMBL" id="CAK8054764.1"/>
    </source>
</evidence>
<sequence length="150" mass="16591">MSQVNVLYTSTEGNTEAFIDKLALEAEKAGDDFHPRAIGDETEVAVEKQPYVALVPTYLTGGTGTGPEVTEIFTNALGEYIEEGNNQRYLRGVIGSGNRNFNDQYILTAKRYAKKFNVPLIDHYELRGSKFDAARIYPKIKAALESKHGA</sequence>
<evidence type="ECO:0000259" key="1">
    <source>
        <dbReference type="PROSITE" id="PS50902"/>
    </source>
</evidence>
<dbReference type="PROSITE" id="PS50902">
    <property type="entry name" value="FLAVODOXIN_LIKE"/>
    <property type="match status" value="1"/>
</dbReference>
<keyword evidence="3" id="KW-1185">Reference proteome</keyword>
<dbReference type="Pfam" id="PF07972">
    <property type="entry name" value="Flavodoxin_NdrI"/>
    <property type="match status" value="1"/>
</dbReference>
<dbReference type="InterPro" id="IPR008254">
    <property type="entry name" value="Flavodoxin/NO_synth"/>
</dbReference>
<proteinExistence type="predicted"/>
<dbReference type="Proteomes" id="UP001314241">
    <property type="component" value="Unassembled WGS sequence"/>
</dbReference>
<dbReference type="PANTHER" id="PTHR37297">
    <property type="entry name" value="PROTEIN NRDI"/>
    <property type="match status" value="1"/>
</dbReference>
<organism evidence="2 3">
    <name type="scientific">Eupransor demetentiae</name>
    <dbReference type="NCBI Taxonomy" id="3109584"/>
    <lineage>
        <taxon>Bacteria</taxon>
        <taxon>Bacillati</taxon>
        <taxon>Bacillota</taxon>
        <taxon>Bacilli</taxon>
        <taxon>Lactobacillales</taxon>
        <taxon>Lactobacillaceae</taxon>
        <taxon>Eupransor</taxon>
    </lineage>
</organism>
<dbReference type="PANTHER" id="PTHR37297:SF1">
    <property type="entry name" value="PROTEIN NRDI"/>
    <property type="match status" value="1"/>
</dbReference>
<dbReference type="PIRSF" id="PIRSF005087">
    <property type="entry name" value="NrdI"/>
    <property type="match status" value="1"/>
</dbReference>
<name>A0ABM9N6B0_9LACO</name>
<dbReference type="InterPro" id="IPR004465">
    <property type="entry name" value="RNR_NrdI"/>
</dbReference>
<reference evidence="2 3" key="1">
    <citation type="submission" date="2024-01" db="EMBL/GenBank/DDBJ databases">
        <authorList>
            <person name="Botero Cardona J."/>
        </authorList>
    </citation>
    <scope>NUCLEOTIDE SEQUENCE [LARGE SCALE GENOMIC DNA]</scope>
    <source>
        <strain evidence="2 3">LMG 33000</strain>
    </source>
</reference>
<dbReference type="RefSeq" id="WP_349642312.1">
    <property type="nucleotide sequence ID" value="NZ_CAWVOH010000003.1"/>
</dbReference>
<dbReference type="EMBL" id="CAWVOH010000003">
    <property type="protein sequence ID" value="CAK8054764.1"/>
    <property type="molecule type" value="Genomic_DNA"/>
</dbReference>
<accession>A0ABM9N6B0</accession>
<dbReference type="InterPro" id="IPR029039">
    <property type="entry name" value="Flavoprotein-like_sf"/>
</dbReference>
<dbReference type="Gene3D" id="3.40.50.360">
    <property type="match status" value="1"/>
</dbReference>
<protein>
    <submittedName>
        <fullName evidence="2">NrdF-interacting activator of class Ib ribonucleotide reductase (NrdI)</fullName>
    </submittedName>
</protein>
<dbReference type="NCBIfam" id="TIGR00333">
    <property type="entry name" value="nrdI"/>
    <property type="match status" value="1"/>
</dbReference>
<gene>
    <name evidence="2" type="ORF">R54876_GBNLAHCA_01341</name>
</gene>
<feature type="domain" description="Flavodoxin-like" evidence="1">
    <location>
        <begin position="4"/>
        <end position="150"/>
    </location>
</feature>
<dbReference type="SUPFAM" id="SSF52218">
    <property type="entry name" value="Flavoproteins"/>
    <property type="match status" value="1"/>
</dbReference>
<evidence type="ECO:0000313" key="3">
    <source>
        <dbReference type="Proteomes" id="UP001314241"/>
    </source>
</evidence>